<dbReference type="Proteomes" id="UP000283530">
    <property type="component" value="Unassembled WGS sequence"/>
</dbReference>
<dbReference type="PANTHER" id="PTHR32295">
    <property type="entry name" value="IQ-DOMAIN 5-RELATED"/>
    <property type="match status" value="1"/>
</dbReference>
<evidence type="ECO:0000259" key="6">
    <source>
        <dbReference type="Pfam" id="PF13178"/>
    </source>
</evidence>
<dbReference type="STRING" id="337451.A0A3S3NGH6"/>
<feature type="region of interest" description="Disordered" evidence="5">
    <location>
        <begin position="626"/>
        <end position="854"/>
    </location>
</feature>
<proteinExistence type="inferred from homology"/>
<feature type="region of interest" description="Disordered" evidence="5">
    <location>
        <begin position="498"/>
        <end position="610"/>
    </location>
</feature>
<dbReference type="Pfam" id="PF13178">
    <property type="entry name" value="DUF4005"/>
    <property type="match status" value="1"/>
</dbReference>
<comment type="caution">
    <text evidence="7">The sequence shown here is derived from an EMBL/GenBank/DDBJ whole genome shotgun (WGS) entry which is preliminary data.</text>
</comment>
<dbReference type="SUPFAM" id="SSF52540">
    <property type="entry name" value="P-loop containing nucleoside triphosphate hydrolases"/>
    <property type="match status" value="1"/>
</dbReference>
<dbReference type="AlphaFoldDB" id="A0A3S3NGH6"/>
<comment type="subunit">
    <text evidence="3">Binds to multiple calmodulin (CaM) in the presence of Ca(2+) and CaM-like proteins.</text>
</comment>
<evidence type="ECO:0000256" key="1">
    <source>
        <dbReference type="ARBA" id="ARBA00022860"/>
    </source>
</evidence>
<keyword evidence="8" id="KW-1185">Reference proteome</keyword>
<feature type="compositionally biased region" description="Basic and acidic residues" evidence="5">
    <location>
        <begin position="21"/>
        <end position="38"/>
    </location>
</feature>
<protein>
    <submittedName>
        <fullName evidence="7">Protein IQ-DOMAIN 32-like protein</fullName>
    </submittedName>
</protein>
<dbReference type="PANTHER" id="PTHR32295:SF154">
    <property type="entry name" value="PROTEIN IQ-DOMAIN 32"/>
    <property type="match status" value="1"/>
</dbReference>
<evidence type="ECO:0000256" key="2">
    <source>
        <dbReference type="ARBA" id="ARBA00024341"/>
    </source>
</evidence>
<feature type="compositionally biased region" description="Polar residues" evidence="5">
    <location>
        <begin position="819"/>
        <end position="847"/>
    </location>
</feature>
<comment type="function">
    <text evidence="4">May be involved in cooperative interactions with calmodulins or calmodulin-like proteins. Recruits calmodulin proteins to microtubules, thus being a potential scaffold in cellular signaling and trafficking. May associate with nucleic acids and regulate gene expression at the transcriptional or post-transcriptional level.</text>
</comment>
<organism evidence="7 8">
    <name type="scientific">Cinnamomum micranthum f. kanehirae</name>
    <dbReference type="NCBI Taxonomy" id="337451"/>
    <lineage>
        <taxon>Eukaryota</taxon>
        <taxon>Viridiplantae</taxon>
        <taxon>Streptophyta</taxon>
        <taxon>Embryophyta</taxon>
        <taxon>Tracheophyta</taxon>
        <taxon>Spermatophyta</taxon>
        <taxon>Magnoliopsida</taxon>
        <taxon>Magnoliidae</taxon>
        <taxon>Laurales</taxon>
        <taxon>Lauraceae</taxon>
        <taxon>Cinnamomum</taxon>
    </lineage>
</organism>
<gene>
    <name evidence="7" type="ORF">CKAN_00774100</name>
</gene>
<sequence length="854" mass="92978">MGRSTTISCFKIIACGSDSAEKSDLEQTESKASTDKRGWSFSKRSGRHRVLSNSVVSELPSAGSKENLEATNNDFHAQTNSIVSEKTSVAQWADETPELAPAEVNEELSAALPVTENDSGLDSNLQESVAIMIQAAIRGYLAQRALFKHKSAVKLQAAVRGHLVRRQAVGTLRCVQAIVKMQALVRARRVRLSAEGLGIKEKLGENIKTNNQRVNSLEMENLGAEANITYSSSQKLITNGFARQLLNSTPKKKRVHITCDPSKPDSAWKWLERWMSVSSLDIAQQSKPHVELECQDQVDAKLAASEVGTEVEVRDISDSADSNSGIKEAEILFEGEDQLVQKNADDYEFQFCKQTEVLGKSSSSETTDEIEQPVIEISSSVSEVGIGQPLDKSSSSAMKDDIEQPQIVDSGLKEELLNGKVLNEAPDSPSNQKAIQSNATSVTMLDSVADMLEVDRENLKQTMKRVASEQLETEGKKFVFGSRKSAANPAFAAVQSKFEELSSTGNSGRRSSSISREVAVDSKLDSHSPQMDSGTKNKDLSLTEVSVSPDQRIQVGGSECGTELSVSSTLNSPDRSGAESVEFLPETGTAYKGDSYQNGIPDDISGHKNLDAEAKKPTSMLEVLPTPVDPGFVMSGNIDDVNKKLSDSAEDVDSNKEEQHQPSENIKRTSENIVSDVHIAPVMDQAMDILSQGGTPRSHITAPDSRGTPSSQVSSNTKGDKKRKSHSDGRRSLSQQNNDSAVSSSIEHLPKDPKNGKKRNSFDHEPRVSSSNSLPSYMQPTESARAKVYTSNSPKSSPDMQDKEIYIKKRHSLPAANGMQVSPRMQRSLSQAQQSVKGNGTHSPQNATERRWQR</sequence>
<feature type="compositionally biased region" description="Polar residues" evidence="5">
    <location>
        <begin position="768"/>
        <end position="782"/>
    </location>
</feature>
<feature type="domain" description="DUF4005" evidence="6">
    <location>
        <begin position="761"/>
        <end position="835"/>
    </location>
</feature>
<feature type="compositionally biased region" description="Basic and acidic residues" evidence="5">
    <location>
        <begin position="640"/>
        <end position="670"/>
    </location>
</feature>
<dbReference type="InterPro" id="IPR000048">
    <property type="entry name" value="IQ_motif_EF-hand-BS"/>
</dbReference>
<dbReference type="EMBL" id="QPKB01000003">
    <property type="protein sequence ID" value="RWR79179.1"/>
    <property type="molecule type" value="Genomic_DNA"/>
</dbReference>
<feature type="compositionally biased region" description="Polar residues" evidence="5">
    <location>
        <begin position="707"/>
        <end position="717"/>
    </location>
</feature>
<evidence type="ECO:0000313" key="7">
    <source>
        <dbReference type="EMBL" id="RWR79179.1"/>
    </source>
</evidence>
<feature type="compositionally biased region" description="Polar residues" evidence="5">
    <location>
        <begin position="732"/>
        <end position="746"/>
    </location>
</feature>
<accession>A0A3S3NGH6</accession>
<evidence type="ECO:0000256" key="3">
    <source>
        <dbReference type="ARBA" id="ARBA00024378"/>
    </source>
</evidence>
<dbReference type="InterPro" id="IPR027417">
    <property type="entry name" value="P-loop_NTPase"/>
</dbReference>
<reference evidence="7 8" key="1">
    <citation type="journal article" date="2019" name="Nat. Plants">
        <title>Stout camphor tree genome fills gaps in understanding of flowering plant genome evolution.</title>
        <authorList>
            <person name="Chaw S.M."/>
            <person name="Liu Y.C."/>
            <person name="Wu Y.W."/>
            <person name="Wang H.Y."/>
            <person name="Lin C.I."/>
            <person name="Wu C.S."/>
            <person name="Ke H.M."/>
            <person name="Chang L.Y."/>
            <person name="Hsu C.Y."/>
            <person name="Yang H.T."/>
            <person name="Sudianto E."/>
            <person name="Hsu M.H."/>
            <person name="Wu K.P."/>
            <person name="Wang L.N."/>
            <person name="Leebens-Mack J.H."/>
            <person name="Tsai I.J."/>
        </authorList>
    </citation>
    <scope>NUCLEOTIDE SEQUENCE [LARGE SCALE GENOMIC DNA]</scope>
    <source>
        <strain evidence="8">cv. Chaw 1501</strain>
        <tissue evidence="7">Young leaves</tissue>
    </source>
</reference>
<dbReference type="GO" id="GO:0005516">
    <property type="term" value="F:calmodulin binding"/>
    <property type="evidence" value="ECO:0007669"/>
    <property type="project" value="UniProtKB-KW"/>
</dbReference>
<keyword evidence="1" id="KW-0112">Calmodulin-binding</keyword>
<dbReference type="Gene3D" id="1.20.5.190">
    <property type="match status" value="1"/>
</dbReference>
<feature type="compositionally biased region" description="Basic and acidic residues" evidence="5">
    <location>
        <begin position="748"/>
        <end position="767"/>
    </location>
</feature>
<dbReference type="InterPro" id="IPR025064">
    <property type="entry name" value="DUF4005"/>
</dbReference>
<dbReference type="Pfam" id="PF00612">
    <property type="entry name" value="IQ"/>
    <property type="match status" value="2"/>
</dbReference>
<feature type="region of interest" description="Disordered" evidence="5">
    <location>
        <begin position="21"/>
        <end position="40"/>
    </location>
</feature>
<name>A0A3S3NGH6_9MAGN</name>
<evidence type="ECO:0000256" key="5">
    <source>
        <dbReference type="SAM" id="MobiDB-lite"/>
    </source>
</evidence>
<dbReference type="OrthoDB" id="1747078at2759"/>
<comment type="similarity">
    <text evidence="2">Belongs to the IQD family.</text>
</comment>
<evidence type="ECO:0000313" key="8">
    <source>
        <dbReference type="Proteomes" id="UP000283530"/>
    </source>
</evidence>
<dbReference type="SMART" id="SM00015">
    <property type="entry name" value="IQ"/>
    <property type="match status" value="3"/>
</dbReference>
<evidence type="ECO:0000256" key="4">
    <source>
        <dbReference type="ARBA" id="ARBA00045534"/>
    </source>
</evidence>
<feature type="compositionally biased region" description="Low complexity" evidence="5">
    <location>
        <begin position="502"/>
        <end position="516"/>
    </location>
</feature>
<feature type="compositionally biased region" description="Polar residues" evidence="5">
    <location>
        <begin position="789"/>
        <end position="799"/>
    </location>
</feature>
<feature type="compositionally biased region" description="Polar residues" evidence="5">
    <location>
        <begin position="564"/>
        <end position="574"/>
    </location>
</feature>
<dbReference type="PROSITE" id="PS50096">
    <property type="entry name" value="IQ"/>
    <property type="match status" value="2"/>
</dbReference>